<evidence type="ECO:0000313" key="2">
    <source>
        <dbReference type="EMBL" id="ORX10225.1"/>
    </source>
</evidence>
<dbReference type="InterPro" id="IPR037079">
    <property type="entry name" value="AF2212/PG0164-like_sf"/>
</dbReference>
<comment type="caution">
    <text evidence="1">The sequence shown here is derived from an EMBL/GenBank/DDBJ whole genome shotgun (WGS) entry which is preliminary data.</text>
</comment>
<reference evidence="2 4" key="2">
    <citation type="submission" date="2016-01" db="EMBL/GenBank/DDBJ databases">
        <title>The new phylogeny of the genus Mycobacterium.</title>
        <authorList>
            <person name="Tarcisio F."/>
            <person name="Conor M."/>
            <person name="Antonella G."/>
            <person name="Elisabetta G."/>
            <person name="Giulia F.S."/>
            <person name="Sara T."/>
            <person name="Anna F."/>
            <person name="Clotilde B."/>
            <person name="Roberto B."/>
            <person name="Veronica D.S."/>
            <person name="Fabio R."/>
            <person name="Monica P."/>
            <person name="Olivier J."/>
            <person name="Enrico T."/>
            <person name="Nicola S."/>
        </authorList>
    </citation>
    <scope>NUCLEOTIDE SEQUENCE [LARGE SCALE GENOMIC DNA]</scope>
    <source>
        <strain evidence="2 4">ATCC 700010</strain>
    </source>
</reference>
<sequence>MVTYRNPGPISFDAVIEKPDRPGAYVEFPFSSVELFGVRARVPVHVRFDDTVDYTGSLAPYGGRHILGVRKEIQDTLGKSHGDTVHVELSLDTDRAEVAED</sequence>
<dbReference type="OrthoDB" id="2604865at2"/>
<dbReference type="STRING" id="59750.AWC31_08655"/>
<protein>
    <recommendedName>
        <fullName evidence="5">DUF1905 domain-containing protein</fullName>
    </recommendedName>
</protein>
<dbReference type="Proteomes" id="UP000070612">
    <property type="component" value="Unassembled WGS sequence"/>
</dbReference>
<dbReference type="SUPFAM" id="SSF141694">
    <property type="entry name" value="AF2212/PG0164-like"/>
    <property type="match status" value="1"/>
</dbReference>
<dbReference type="EMBL" id="LQQA01000033">
    <property type="protein sequence ID" value="ORX10225.1"/>
    <property type="molecule type" value="Genomic_DNA"/>
</dbReference>
<dbReference type="Proteomes" id="UP000193964">
    <property type="component" value="Unassembled WGS sequence"/>
</dbReference>
<evidence type="ECO:0000313" key="4">
    <source>
        <dbReference type="Proteomes" id="UP000193964"/>
    </source>
</evidence>
<evidence type="ECO:0000313" key="3">
    <source>
        <dbReference type="Proteomes" id="UP000070612"/>
    </source>
</evidence>
<evidence type="ECO:0008006" key="5">
    <source>
        <dbReference type="Google" id="ProtNLM"/>
    </source>
</evidence>
<accession>A0A132PHY1</accession>
<dbReference type="Gene3D" id="2.40.30.100">
    <property type="entry name" value="AF2212/PG0164-like"/>
    <property type="match status" value="1"/>
</dbReference>
<keyword evidence="3" id="KW-1185">Reference proteome</keyword>
<dbReference type="Pfam" id="PF08922">
    <property type="entry name" value="DUF1905"/>
    <property type="match status" value="1"/>
</dbReference>
<proteinExistence type="predicted"/>
<gene>
    <name evidence="1" type="ORF">AFM11_22550</name>
    <name evidence="2" type="ORF">AWC31_08655</name>
</gene>
<organism evidence="1 3">
    <name type="scientific">Mycolicibacterium wolinskyi</name>
    <dbReference type="NCBI Taxonomy" id="59750"/>
    <lineage>
        <taxon>Bacteria</taxon>
        <taxon>Bacillati</taxon>
        <taxon>Actinomycetota</taxon>
        <taxon>Actinomycetes</taxon>
        <taxon>Mycobacteriales</taxon>
        <taxon>Mycobacteriaceae</taxon>
        <taxon>Mycolicibacterium</taxon>
    </lineage>
</organism>
<dbReference type="InterPro" id="IPR015018">
    <property type="entry name" value="DUF1905"/>
</dbReference>
<dbReference type="AlphaFoldDB" id="A0A132PHY1"/>
<dbReference type="PATRIC" id="fig|59750.3.peg.1860"/>
<dbReference type="RefSeq" id="WP_067852759.1">
    <property type="nucleotide sequence ID" value="NZ_JACKUA010000039.1"/>
</dbReference>
<reference evidence="1 3" key="1">
    <citation type="submission" date="2015-07" db="EMBL/GenBank/DDBJ databases">
        <title>A draft genome sequence of Mycobacterium wolinskyi.</title>
        <authorList>
            <person name="de Man T.J."/>
            <person name="Perry K.A."/>
            <person name="Coulliette A.D."/>
            <person name="Jensen B."/>
            <person name="Toney N.C."/>
            <person name="Limbago B.M."/>
            <person name="Noble-Wang J."/>
        </authorList>
    </citation>
    <scope>NUCLEOTIDE SEQUENCE [LARGE SCALE GENOMIC DNA]</scope>
    <source>
        <strain evidence="1 3">CDC_01</strain>
    </source>
</reference>
<name>A0A132PHY1_9MYCO</name>
<evidence type="ECO:0000313" key="1">
    <source>
        <dbReference type="EMBL" id="KWX21945.1"/>
    </source>
</evidence>
<dbReference type="EMBL" id="LGTW01000016">
    <property type="protein sequence ID" value="KWX21945.1"/>
    <property type="molecule type" value="Genomic_DNA"/>
</dbReference>